<sequence length="71" mass="7157">MAGSTGGRQETGRPPAIRSVAVRGASPPFERCSTGKVYTDTAGSLHTHHMAIRCCAAACPQCSAPAAASGQ</sequence>
<proteinExistence type="evidence at transcript level"/>
<dbReference type="EMBL" id="LC088622">
    <property type="protein sequence ID" value="BAV58310.1"/>
    <property type="molecule type" value="mRNA"/>
</dbReference>
<evidence type="ECO:0000313" key="2">
    <source>
        <dbReference type="EMBL" id="BAV58310.1"/>
    </source>
</evidence>
<name>A0A1C9ZWF5_9CHLO</name>
<feature type="region of interest" description="Disordered" evidence="1">
    <location>
        <begin position="1"/>
        <end position="22"/>
    </location>
</feature>
<evidence type="ECO:0000256" key="1">
    <source>
        <dbReference type="SAM" id="MobiDB-lite"/>
    </source>
</evidence>
<dbReference type="AlphaFoldDB" id="A0A1C9ZWF5"/>
<organism evidence="2">
    <name type="scientific">Ulva partita</name>
    <dbReference type="NCBI Taxonomy" id="1605170"/>
    <lineage>
        <taxon>Eukaryota</taxon>
        <taxon>Viridiplantae</taxon>
        <taxon>Chlorophyta</taxon>
        <taxon>core chlorophytes</taxon>
        <taxon>Ulvophyceae</taxon>
        <taxon>OUU clade</taxon>
        <taxon>Ulvales</taxon>
        <taxon>Ulvaceae</taxon>
        <taxon>Ulva</taxon>
    </lineage>
</organism>
<gene>
    <name evidence="2" type="primary">7113f</name>
</gene>
<protein>
    <submittedName>
        <fullName evidence="2">Uncharacterized protein</fullName>
    </submittedName>
</protein>
<accession>A0A1C9ZWF5</accession>
<reference evidence="2" key="1">
    <citation type="submission" date="2015-10" db="EMBL/GenBank/DDBJ databases">
        <title>Evolution of the mating-type locus in an isomorphic haploid-diploid life cycle and isogamy.</title>
        <authorList>
            <person name="Yamazaki T."/>
            <person name="Suzuki R."/>
            <person name="Ichihara K."/>
            <person name="Toyoda A."/>
            <person name="Kuwano K."/>
            <person name="Kawano S."/>
        </authorList>
    </citation>
    <scope>NUCLEOTIDE SEQUENCE</scope>
    <source>
        <strain evidence="2">MGEC-1</strain>
    </source>
</reference>